<dbReference type="Pfam" id="PF14223">
    <property type="entry name" value="Retrotran_gag_2"/>
    <property type="match status" value="1"/>
</dbReference>
<keyword evidence="3" id="KW-1185">Reference proteome</keyword>
<dbReference type="Proteomes" id="UP001151760">
    <property type="component" value="Unassembled WGS sequence"/>
</dbReference>
<dbReference type="PANTHER" id="PTHR47481">
    <property type="match status" value="1"/>
</dbReference>
<feature type="region of interest" description="Disordered" evidence="1">
    <location>
        <begin position="279"/>
        <end position="358"/>
    </location>
</feature>
<evidence type="ECO:0000313" key="3">
    <source>
        <dbReference type="Proteomes" id="UP001151760"/>
    </source>
</evidence>
<protein>
    <submittedName>
        <fullName evidence="2">JmjC domain-containing protein</fullName>
    </submittedName>
</protein>
<evidence type="ECO:0000256" key="1">
    <source>
        <dbReference type="SAM" id="MobiDB-lite"/>
    </source>
</evidence>
<gene>
    <name evidence="2" type="ORF">Tco_0895023</name>
</gene>
<accession>A0ABQ5CDC2</accession>
<name>A0ABQ5CDC2_9ASTR</name>
<feature type="compositionally biased region" description="Polar residues" evidence="1">
    <location>
        <begin position="323"/>
        <end position="350"/>
    </location>
</feature>
<organism evidence="2 3">
    <name type="scientific">Tanacetum coccineum</name>
    <dbReference type="NCBI Taxonomy" id="301880"/>
    <lineage>
        <taxon>Eukaryota</taxon>
        <taxon>Viridiplantae</taxon>
        <taxon>Streptophyta</taxon>
        <taxon>Embryophyta</taxon>
        <taxon>Tracheophyta</taxon>
        <taxon>Spermatophyta</taxon>
        <taxon>Magnoliopsida</taxon>
        <taxon>eudicotyledons</taxon>
        <taxon>Gunneridae</taxon>
        <taxon>Pentapetalae</taxon>
        <taxon>asterids</taxon>
        <taxon>campanulids</taxon>
        <taxon>Asterales</taxon>
        <taxon>Asteraceae</taxon>
        <taxon>Asteroideae</taxon>
        <taxon>Anthemideae</taxon>
        <taxon>Anthemidinae</taxon>
        <taxon>Tanacetum</taxon>
    </lineage>
</organism>
<sequence>MLPLLSYQKLTNHIDGTTAPSATIASGDQSILNPAFTSWNDFDQRAVILLNSSITEEAAAEVLGLTTAHAIWTALETTYSNSSVERIHSLRDSLRNLSKGTSTISDYGRQFKGICDKLAAIEQPVDEMDKLHCKLFANMRLNFVGDHMPLLDAMLPPAQAAIADEGAHASDPDLFTSTNVEDETLRGSFHTTPPRSTPVPPVGPTSGGAEDLATLTALSSLVSELVQKVSTLESELRAHKLLFKDVVGQLVKKVKALELKLKTRSRKAAAALDAHVAVSPGATIPPSPPLSTSDVPTTEVPSTEFPTDVPSDGAPTGPLTISPGRTTAPTSNSISTSKIIPASSGTTPEIPSSPVRDARKGKGIAVEAPTPNHDNTFKQLEEERLGCEAAQRLQAQETARGESLMKDANLARQMSQDFEMTEAQRKRQQEVLASAANYSNAAWDIILARLQANPDLSSTIFGVEFTDDDFAARMVELVNTRRKELAEQRAQERRERPMTPSQLMQYMRTYVKNQGPAIYSTG</sequence>
<feature type="region of interest" description="Disordered" evidence="1">
    <location>
        <begin position="185"/>
        <end position="206"/>
    </location>
</feature>
<reference evidence="2" key="1">
    <citation type="journal article" date="2022" name="Int. J. Mol. Sci.">
        <title>Draft Genome of Tanacetum Coccineum: Genomic Comparison of Closely Related Tanacetum-Family Plants.</title>
        <authorList>
            <person name="Yamashiro T."/>
            <person name="Shiraishi A."/>
            <person name="Nakayama K."/>
            <person name="Satake H."/>
        </authorList>
    </citation>
    <scope>NUCLEOTIDE SEQUENCE</scope>
</reference>
<dbReference type="EMBL" id="BQNB010014186">
    <property type="protein sequence ID" value="GJT25086.1"/>
    <property type="molecule type" value="Genomic_DNA"/>
</dbReference>
<feature type="compositionally biased region" description="Polar residues" evidence="1">
    <location>
        <begin position="290"/>
        <end position="305"/>
    </location>
</feature>
<comment type="caution">
    <text evidence="2">The sequence shown here is derived from an EMBL/GenBank/DDBJ whole genome shotgun (WGS) entry which is preliminary data.</text>
</comment>
<reference evidence="2" key="2">
    <citation type="submission" date="2022-01" db="EMBL/GenBank/DDBJ databases">
        <authorList>
            <person name="Yamashiro T."/>
            <person name="Shiraishi A."/>
            <person name="Satake H."/>
            <person name="Nakayama K."/>
        </authorList>
    </citation>
    <scope>NUCLEOTIDE SEQUENCE</scope>
</reference>
<proteinExistence type="predicted"/>
<dbReference type="PANTHER" id="PTHR47481:SF3">
    <property type="entry name" value="GAG-POLYPEPTIDE OF LTR COPIA-TYPE-RELATED"/>
    <property type="match status" value="1"/>
</dbReference>
<evidence type="ECO:0000313" key="2">
    <source>
        <dbReference type="EMBL" id="GJT25086.1"/>
    </source>
</evidence>